<reference evidence="1" key="1">
    <citation type="journal article" date="2019" name="Sci. Rep.">
        <title>Colicin Z, a structurally and functionally novel colicin type that selectively kills enteroinvasive Escherichia coli and Shigella strains.</title>
        <authorList>
            <person name="Micenkova L."/>
            <person name="Bosak J."/>
            <person name="Kucera J."/>
            <person name="Hrala M."/>
            <person name="Dolejsova T."/>
            <person name="Sedo O."/>
            <person name="Linke D."/>
            <person name="Fiser R."/>
            <person name="Smajs D."/>
        </authorList>
    </citation>
    <scope>NUCLEOTIDE SEQUENCE</scope>
    <source>
        <strain evidence="1">B1356</strain>
        <plasmid evidence="1">pColZ</plasmid>
    </source>
</reference>
<proteinExistence type="predicted"/>
<accession>A0A5B9T687</accession>
<geneLocation type="plasmid" evidence="1">
    <name>pColZ</name>
</geneLocation>
<dbReference type="EMBL" id="MK599282">
    <property type="protein sequence ID" value="QEG96793.1"/>
    <property type="molecule type" value="Genomic_DNA"/>
</dbReference>
<name>A0A5B9T687_ECOLX</name>
<organism evidence="1">
    <name type="scientific">Escherichia coli</name>
    <dbReference type="NCBI Taxonomy" id="562"/>
    <lineage>
        <taxon>Bacteria</taxon>
        <taxon>Pseudomonadati</taxon>
        <taxon>Pseudomonadota</taxon>
        <taxon>Gammaproteobacteria</taxon>
        <taxon>Enterobacterales</taxon>
        <taxon>Enterobacteriaceae</taxon>
        <taxon>Escherichia</taxon>
    </lineage>
</organism>
<protein>
    <submittedName>
        <fullName evidence="1">Uncharacterized protein</fullName>
    </submittedName>
</protein>
<dbReference type="AlphaFoldDB" id="A0A5B9T687"/>
<keyword evidence="1" id="KW-0614">Plasmid</keyword>
<evidence type="ECO:0000313" key="1">
    <source>
        <dbReference type="EMBL" id="QEG96793.1"/>
    </source>
</evidence>
<sequence length="60" mass="6506">MSILPTFTEIKYIITATMNLPTTQSKNGVNITIALFLTPTLWKIVNTIRGISGGVICSAH</sequence>